<gene>
    <name evidence="1" type="ORF">PFLUV_G00152760</name>
</gene>
<dbReference type="Proteomes" id="UP000465112">
    <property type="component" value="Chromosome 13"/>
</dbReference>
<protein>
    <submittedName>
        <fullName evidence="1">Uncharacterized protein</fullName>
    </submittedName>
</protein>
<evidence type="ECO:0000313" key="2">
    <source>
        <dbReference type="Proteomes" id="UP000465112"/>
    </source>
</evidence>
<name>A0A6A5ESD9_PERFL</name>
<accession>A0A6A5ESD9</accession>
<reference evidence="1 2" key="1">
    <citation type="submission" date="2019-06" db="EMBL/GenBank/DDBJ databases">
        <title>A chromosome-scale genome assembly of the European perch, Perca fluviatilis.</title>
        <authorList>
            <person name="Roques C."/>
            <person name="Zahm M."/>
            <person name="Cabau C."/>
            <person name="Klopp C."/>
            <person name="Bouchez O."/>
            <person name="Donnadieu C."/>
            <person name="Kuhl H."/>
            <person name="Gislard M."/>
            <person name="Guendouz S."/>
            <person name="Journot L."/>
            <person name="Haffray P."/>
            <person name="Bestin A."/>
            <person name="Morvezen R."/>
            <person name="Feron R."/>
            <person name="Wen M."/>
            <person name="Jouanno E."/>
            <person name="Herpin A."/>
            <person name="Schartl M."/>
            <person name="Postlethwait J."/>
            <person name="Schaerlinger B."/>
            <person name="Chardard D."/>
            <person name="Lecocq T."/>
            <person name="Poncet C."/>
            <person name="Jaffrelo L."/>
            <person name="Lampietro C."/>
            <person name="Guiguen Y."/>
        </authorList>
    </citation>
    <scope>NUCLEOTIDE SEQUENCE [LARGE SCALE GENOMIC DNA]</scope>
    <source>
        <tissue evidence="1">Blood</tissue>
    </source>
</reference>
<evidence type="ECO:0000313" key="1">
    <source>
        <dbReference type="EMBL" id="KAF1381329.1"/>
    </source>
</evidence>
<proteinExistence type="predicted"/>
<keyword evidence="2" id="KW-1185">Reference proteome</keyword>
<sequence length="87" mass="9439">MDGILPPASSAYCSLSTYVMKSVCLDSVQTRMETGTTTGSRTIWPELSDTRESMMEITNIMSLCCWQTSTKSECLEADDAKPICAAG</sequence>
<dbReference type="EMBL" id="VHII01000013">
    <property type="protein sequence ID" value="KAF1381329.1"/>
    <property type="molecule type" value="Genomic_DNA"/>
</dbReference>
<organism evidence="1 2">
    <name type="scientific">Perca fluviatilis</name>
    <name type="common">European perch</name>
    <dbReference type="NCBI Taxonomy" id="8168"/>
    <lineage>
        <taxon>Eukaryota</taxon>
        <taxon>Metazoa</taxon>
        <taxon>Chordata</taxon>
        <taxon>Craniata</taxon>
        <taxon>Vertebrata</taxon>
        <taxon>Euteleostomi</taxon>
        <taxon>Actinopterygii</taxon>
        <taxon>Neopterygii</taxon>
        <taxon>Teleostei</taxon>
        <taxon>Neoteleostei</taxon>
        <taxon>Acanthomorphata</taxon>
        <taxon>Eupercaria</taxon>
        <taxon>Perciformes</taxon>
        <taxon>Percoidei</taxon>
        <taxon>Percidae</taxon>
        <taxon>Percinae</taxon>
        <taxon>Perca</taxon>
    </lineage>
</organism>
<dbReference type="AlphaFoldDB" id="A0A6A5ESD9"/>
<comment type="caution">
    <text evidence="1">The sequence shown here is derived from an EMBL/GenBank/DDBJ whole genome shotgun (WGS) entry which is preliminary data.</text>
</comment>